<evidence type="ECO:0000313" key="2">
    <source>
        <dbReference type="Proteomes" id="UP000631421"/>
    </source>
</evidence>
<protein>
    <submittedName>
        <fullName evidence="1">Uncharacterized protein</fullName>
    </submittedName>
</protein>
<organism evidence="1 2">
    <name type="scientific">Pseudanabaena cinerea FACHB-1277</name>
    <dbReference type="NCBI Taxonomy" id="2949581"/>
    <lineage>
        <taxon>Bacteria</taxon>
        <taxon>Bacillati</taxon>
        <taxon>Cyanobacteriota</taxon>
        <taxon>Cyanophyceae</taxon>
        <taxon>Pseudanabaenales</taxon>
        <taxon>Pseudanabaenaceae</taxon>
        <taxon>Pseudanabaena</taxon>
        <taxon>Pseudanabaena cinerea</taxon>
    </lineage>
</organism>
<dbReference type="AlphaFoldDB" id="A0A926UQ13"/>
<sequence>MSLLSPIYPHEREIFGFTPEQALALNNALDSEGALQVNLHPTRTLMALLARLKDRYDAKYPNGAENYTISSRVQNLNIEEQRITYTITIDRFIDATIPVIPAPIVPAA</sequence>
<comment type="caution">
    <text evidence="1">The sequence shown here is derived from an EMBL/GenBank/DDBJ whole genome shotgun (WGS) entry which is preliminary data.</text>
</comment>
<dbReference type="Proteomes" id="UP000631421">
    <property type="component" value="Unassembled WGS sequence"/>
</dbReference>
<dbReference type="RefSeq" id="WP_190349466.1">
    <property type="nucleotide sequence ID" value="NZ_JACJPY010000006.1"/>
</dbReference>
<gene>
    <name evidence="1" type="ORF">H6F44_03150</name>
</gene>
<proteinExistence type="predicted"/>
<name>A0A926UQ13_9CYAN</name>
<reference evidence="1" key="1">
    <citation type="journal article" date="2015" name="ISME J.">
        <title>Draft Genome Sequence of Streptomyces incarnatus NRRL8089, which Produces the Nucleoside Antibiotic Sinefungin.</title>
        <authorList>
            <person name="Oshima K."/>
            <person name="Hattori M."/>
            <person name="Shimizu H."/>
            <person name="Fukuda K."/>
            <person name="Nemoto M."/>
            <person name="Inagaki K."/>
            <person name="Tamura T."/>
        </authorList>
    </citation>
    <scope>NUCLEOTIDE SEQUENCE</scope>
    <source>
        <strain evidence="1">FACHB-1277</strain>
    </source>
</reference>
<evidence type="ECO:0000313" key="1">
    <source>
        <dbReference type="EMBL" id="MBD2149126.1"/>
    </source>
</evidence>
<dbReference type="EMBL" id="JACJPY010000006">
    <property type="protein sequence ID" value="MBD2149126.1"/>
    <property type="molecule type" value="Genomic_DNA"/>
</dbReference>
<reference evidence="1" key="2">
    <citation type="submission" date="2020-08" db="EMBL/GenBank/DDBJ databases">
        <authorList>
            <person name="Chen M."/>
            <person name="Teng W."/>
            <person name="Zhao L."/>
            <person name="Hu C."/>
            <person name="Zhou Y."/>
            <person name="Han B."/>
            <person name="Song L."/>
            <person name="Shu W."/>
        </authorList>
    </citation>
    <scope>NUCLEOTIDE SEQUENCE</scope>
    <source>
        <strain evidence="1">FACHB-1277</strain>
    </source>
</reference>
<keyword evidence="2" id="KW-1185">Reference proteome</keyword>
<accession>A0A926UQ13</accession>